<evidence type="ECO:0000313" key="2">
    <source>
        <dbReference type="EMBL" id="KAG8060270.1"/>
    </source>
</evidence>
<reference evidence="2" key="2">
    <citation type="submission" date="2021-02" db="EMBL/GenBank/DDBJ databases">
        <authorList>
            <person name="Kimball J.A."/>
            <person name="Haas M.W."/>
            <person name="Macchietto M."/>
            <person name="Kono T."/>
            <person name="Duquette J."/>
            <person name="Shao M."/>
        </authorList>
    </citation>
    <scope>NUCLEOTIDE SEQUENCE</scope>
    <source>
        <tissue evidence="2">Fresh leaf tissue</tissue>
    </source>
</reference>
<name>A0A8J5VC78_ZIZPA</name>
<evidence type="ECO:0000256" key="1">
    <source>
        <dbReference type="SAM" id="MobiDB-lite"/>
    </source>
</evidence>
<evidence type="ECO:0000313" key="3">
    <source>
        <dbReference type="Proteomes" id="UP000729402"/>
    </source>
</evidence>
<accession>A0A8J5VC78</accession>
<proteinExistence type="predicted"/>
<protein>
    <submittedName>
        <fullName evidence="2">Uncharacterized protein</fullName>
    </submittedName>
</protein>
<feature type="compositionally biased region" description="Gly residues" evidence="1">
    <location>
        <begin position="10"/>
        <end position="23"/>
    </location>
</feature>
<organism evidence="2 3">
    <name type="scientific">Zizania palustris</name>
    <name type="common">Northern wild rice</name>
    <dbReference type="NCBI Taxonomy" id="103762"/>
    <lineage>
        <taxon>Eukaryota</taxon>
        <taxon>Viridiplantae</taxon>
        <taxon>Streptophyta</taxon>
        <taxon>Embryophyta</taxon>
        <taxon>Tracheophyta</taxon>
        <taxon>Spermatophyta</taxon>
        <taxon>Magnoliopsida</taxon>
        <taxon>Liliopsida</taxon>
        <taxon>Poales</taxon>
        <taxon>Poaceae</taxon>
        <taxon>BOP clade</taxon>
        <taxon>Oryzoideae</taxon>
        <taxon>Oryzeae</taxon>
        <taxon>Zizaniinae</taxon>
        <taxon>Zizania</taxon>
    </lineage>
</organism>
<feature type="region of interest" description="Disordered" evidence="1">
    <location>
        <begin position="1"/>
        <end position="55"/>
    </location>
</feature>
<dbReference type="AlphaFoldDB" id="A0A8J5VC78"/>
<sequence length="81" mass="8457">MREQAARAGVGYGGMGESWGPSGGRQQLDENEERCRRRLGAGDGSDRRHGGPGVGQTLMVDRIMAVREQATTGGEQAVAGG</sequence>
<gene>
    <name evidence="2" type="ORF">GUJ93_ZPchr0002g24986</name>
</gene>
<comment type="caution">
    <text evidence="2">The sequence shown here is derived from an EMBL/GenBank/DDBJ whole genome shotgun (WGS) entry which is preliminary data.</text>
</comment>
<keyword evidence="3" id="KW-1185">Reference proteome</keyword>
<dbReference type="Proteomes" id="UP000729402">
    <property type="component" value="Unassembled WGS sequence"/>
</dbReference>
<dbReference type="EMBL" id="JAAALK010000287">
    <property type="protein sequence ID" value="KAG8060270.1"/>
    <property type="molecule type" value="Genomic_DNA"/>
</dbReference>
<reference evidence="2" key="1">
    <citation type="journal article" date="2021" name="bioRxiv">
        <title>Whole Genome Assembly and Annotation of Northern Wild Rice, Zizania palustris L., Supports a Whole Genome Duplication in the Zizania Genus.</title>
        <authorList>
            <person name="Haas M."/>
            <person name="Kono T."/>
            <person name="Macchietto M."/>
            <person name="Millas R."/>
            <person name="McGilp L."/>
            <person name="Shao M."/>
            <person name="Duquette J."/>
            <person name="Hirsch C.N."/>
            <person name="Kimball J."/>
        </authorList>
    </citation>
    <scope>NUCLEOTIDE SEQUENCE</scope>
    <source>
        <tissue evidence="2">Fresh leaf tissue</tissue>
    </source>
</reference>